<evidence type="ECO:0000256" key="1">
    <source>
        <dbReference type="ARBA" id="ARBA00011073"/>
    </source>
</evidence>
<keyword evidence="9" id="KW-1185">Reference proteome</keyword>
<feature type="active site" description="Charge relay system" evidence="5">
    <location>
        <position position="236"/>
    </location>
</feature>
<name>A0AAW9QVH1_9CHRO</name>
<dbReference type="GO" id="GO:0006508">
    <property type="term" value="P:proteolysis"/>
    <property type="evidence" value="ECO:0007669"/>
    <property type="project" value="UniProtKB-KW"/>
</dbReference>
<dbReference type="PANTHER" id="PTHR43399:SF4">
    <property type="entry name" value="CELL WALL-ASSOCIATED PROTEASE"/>
    <property type="match status" value="1"/>
</dbReference>
<dbReference type="Proteomes" id="UP001328733">
    <property type="component" value="Unassembled WGS sequence"/>
</dbReference>
<evidence type="ECO:0000256" key="3">
    <source>
        <dbReference type="ARBA" id="ARBA00022801"/>
    </source>
</evidence>
<proteinExistence type="inferred from homology"/>
<accession>A0AAW9QVH1</accession>
<protein>
    <submittedName>
        <fullName evidence="8">S8 family peptidase</fullName>
        <ecNumber evidence="8">3.4.-.-</ecNumber>
    </submittedName>
</protein>
<dbReference type="RefSeq" id="WP_332865107.1">
    <property type="nucleotide sequence ID" value="NZ_JBAFSM010000017.1"/>
</dbReference>
<keyword evidence="2 5" id="KW-0645">Protease</keyword>
<dbReference type="CDD" id="cd07473">
    <property type="entry name" value="Peptidases_S8_Subtilisin_like"/>
    <property type="match status" value="1"/>
</dbReference>
<dbReference type="InterPro" id="IPR000209">
    <property type="entry name" value="Peptidase_S8/S53_dom"/>
</dbReference>
<dbReference type="InterPro" id="IPR034204">
    <property type="entry name" value="PfSUB1-like_cat_dom"/>
</dbReference>
<gene>
    <name evidence="8" type="ORF">V0288_10905</name>
</gene>
<dbReference type="SUPFAM" id="SSF52743">
    <property type="entry name" value="Subtilisin-like"/>
    <property type="match status" value="1"/>
</dbReference>
<evidence type="ECO:0000259" key="7">
    <source>
        <dbReference type="Pfam" id="PF00082"/>
    </source>
</evidence>
<dbReference type="EC" id="3.4.-.-" evidence="8"/>
<feature type="domain" description="Peptidase S8/S53" evidence="7">
    <location>
        <begin position="172"/>
        <end position="428"/>
    </location>
</feature>
<dbReference type="InterPro" id="IPR023828">
    <property type="entry name" value="Peptidase_S8_Ser-AS"/>
</dbReference>
<dbReference type="GO" id="GO:0004252">
    <property type="term" value="F:serine-type endopeptidase activity"/>
    <property type="evidence" value="ECO:0007669"/>
    <property type="project" value="UniProtKB-UniRule"/>
</dbReference>
<dbReference type="PROSITE" id="PS00138">
    <property type="entry name" value="SUBTILASE_SER"/>
    <property type="match status" value="1"/>
</dbReference>
<comment type="similarity">
    <text evidence="1 5 6">Belongs to the peptidase S8 family.</text>
</comment>
<dbReference type="InterPro" id="IPR015500">
    <property type="entry name" value="Peptidase_S8_subtilisin-rel"/>
</dbReference>
<dbReference type="Gene3D" id="3.40.50.200">
    <property type="entry name" value="Peptidase S8/S53 domain"/>
    <property type="match status" value="1"/>
</dbReference>
<evidence type="ECO:0000256" key="4">
    <source>
        <dbReference type="ARBA" id="ARBA00022825"/>
    </source>
</evidence>
<evidence type="ECO:0000256" key="2">
    <source>
        <dbReference type="ARBA" id="ARBA00022670"/>
    </source>
</evidence>
<organism evidence="8 9">
    <name type="scientific">Pannus brasiliensis CCIBt3594</name>
    <dbReference type="NCBI Taxonomy" id="1427578"/>
    <lineage>
        <taxon>Bacteria</taxon>
        <taxon>Bacillati</taxon>
        <taxon>Cyanobacteriota</taxon>
        <taxon>Cyanophyceae</taxon>
        <taxon>Oscillatoriophycideae</taxon>
        <taxon>Chroococcales</taxon>
        <taxon>Microcystaceae</taxon>
        <taxon>Pannus</taxon>
    </lineage>
</organism>
<evidence type="ECO:0000313" key="9">
    <source>
        <dbReference type="Proteomes" id="UP001328733"/>
    </source>
</evidence>
<evidence type="ECO:0000313" key="8">
    <source>
        <dbReference type="EMBL" id="MEG3437628.1"/>
    </source>
</evidence>
<dbReference type="PROSITE" id="PS00136">
    <property type="entry name" value="SUBTILASE_ASP"/>
    <property type="match status" value="1"/>
</dbReference>
<dbReference type="InterPro" id="IPR023827">
    <property type="entry name" value="Peptidase_S8_Asp-AS"/>
</dbReference>
<feature type="active site" description="Charge relay system" evidence="5">
    <location>
        <position position="181"/>
    </location>
</feature>
<sequence length="434" mass="44536">MLENSLDAHRLQGIERTDLFDPRQSLGRSNPSIFPDTANFQPLLPPNPELEPVPSLPNSPLFTDPENSYSGDLAANFSLGVTGVNDRRDGDFLLGRGEPTVGLADASIAATPSLSPGYRSTTGYGLVNAAAAVARSIGQTTPLPNVPTFGNKNDWGANLVNAPSAWAKGYTGQGIVVAVIDTGVDRNHPDLSGNIWKNPGEIPGDGRDNDGNGYVDDVYGWNFASGNNNTLDGNGHGTHVAGTIAGLNNGVGVTGIAYNSRIMPVKALSDSGSGSLSAIAKGIRYAVDNGARVINMSLGGGSTSREMQSALEYASSRGAIVVMAAGNEGAASPSYPGSSAKNWGITVGAVDNSNNLASFSNRAGSDPAMRYVTAPGVNVYSTLPNGRYGSLSGTSMATPHVSGVVALMLGANGNLDDAGVRNILTSTAGNVLSR</sequence>
<dbReference type="AlphaFoldDB" id="A0AAW9QVH1"/>
<dbReference type="InterPro" id="IPR051048">
    <property type="entry name" value="Peptidase_S8/S53_subtilisin"/>
</dbReference>
<dbReference type="InterPro" id="IPR022398">
    <property type="entry name" value="Peptidase_S8_His-AS"/>
</dbReference>
<evidence type="ECO:0000256" key="5">
    <source>
        <dbReference type="PROSITE-ProRule" id="PRU01240"/>
    </source>
</evidence>
<keyword evidence="3 5" id="KW-0378">Hydrolase</keyword>
<dbReference type="PRINTS" id="PR00723">
    <property type="entry name" value="SUBTILISIN"/>
</dbReference>
<dbReference type="Pfam" id="PF00082">
    <property type="entry name" value="Peptidase_S8"/>
    <property type="match status" value="1"/>
</dbReference>
<feature type="active site" description="Charge relay system" evidence="5">
    <location>
        <position position="395"/>
    </location>
</feature>
<evidence type="ECO:0000256" key="6">
    <source>
        <dbReference type="RuleBase" id="RU003355"/>
    </source>
</evidence>
<dbReference type="InterPro" id="IPR036852">
    <property type="entry name" value="Peptidase_S8/S53_dom_sf"/>
</dbReference>
<dbReference type="EMBL" id="JBAFSM010000017">
    <property type="protein sequence ID" value="MEG3437628.1"/>
    <property type="molecule type" value="Genomic_DNA"/>
</dbReference>
<keyword evidence="4 5" id="KW-0720">Serine protease</keyword>
<dbReference type="PANTHER" id="PTHR43399">
    <property type="entry name" value="SUBTILISIN-RELATED"/>
    <property type="match status" value="1"/>
</dbReference>
<reference evidence="8 9" key="1">
    <citation type="submission" date="2024-01" db="EMBL/GenBank/DDBJ databases">
        <title>Genomic insights into the taxonomy and metabolism of the cyanobacterium Pannus brasiliensis CCIBt3594.</title>
        <authorList>
            <person name="Machado M."/>
            <person name="Botero N.B."/>
            <person name="Andreote A.P.D."/>
            <person name="Feitosa A.M.T."/>
            <person name="Popin R."/>
            <person name="Sivonen K."/>
            <person name="Fiore M.F."/>
        </authorList>
    </citation>
    <scope>NUCLEOTIDE SEQUENCE [LARGE SCALE GENOMIC DNA]</scope>
    <source>
        <strain evidence="8 9">CCIBt3594</strain>
    </source>
</reference>
<dbReference type="PROSITE" id="PS51892">
    <property type="entry name" value="SUBTILASE"/>
    <property type="match status" value="1"/>
</dbReference>
<comment type="caution">
    <text evidence="8">The sequence shown here is derived from an EMBL/GenBank/DDBJ whole genome shotgun (WGS) entry which is preliminary data.</text>
</comment>
<dbReference type="PROSITE" id="PS00137">
    <property type="entry name" value="SUBTILASE_HIS"/>
    <property type="match status" value="1"/>
</dbReference>